<name>A0A915EQK8_9BILA</name>
<dbReference type="EC" id="3.4.24.-" evidence="7"/>
<accession>A0A915EQK8</accession>
<evidence type="ECO:0000256" key="7">
    <source>
        <dbReference type="RuleBase" id="RU361183"/>
    </source>
</evidence>
<dbReference type="AlphaFoldDB" id="A0A915EQK8"/>
<dbReference type="InterPro" id="IPR001506">
    <property type="entry name" value="Peptidase_M12A"/>
</dbReference>
<feature type="binding site" evidence="6">
    <location>
        <position position="94"/>
    </location>
    <ligand>
        <name>Zn(2+)</name>
        <dbReference type="ChEBI" id="CHEBI:29105"/>
        <note>catalytic</note>
    </ligand>
</feature>
<dbReference type="Gene3D" id="3.40.390.10">
    <property type="entry name" value="Collagenase (Catalytic Domain)"/>
    <property type="match status" value="1"/>
</dbReference>
<evidence type="ECO:0000313" key="9">
    <source>
        <dbReference type="Proteomes" id="UP000887574"/>
    </source>
</evidence>
<evidence type="ECO:0000313" key="10">
    <source>
        <dbReference type="WBParaSite" id="jg9369"/>
    </source>
</evidence>
<evidence type="ECO:0000256" key="6">
    <source>
        <dbReference type="PROSITE-ProRule" id="PRU01211"/>
    </source>
</evidence>
<dbReference type="SUPFAM" id="SSF55486">
    <property type="entry name" value="Metalloproteases ('zincins'), catalytic domain"/>
    <property type="match status" value="1"/>
</dbReference>
<comment type="caution">
    <text evidence="6">Lacks conserved residue(s) required for the propagation of feature annotation.</text>
</comment>
<dbReference type="Pfam" id="PF01400">
    <property type="entry name" value="Astacin"/>
    <property type="match status" value="1"/>
</dbReference>
<feature type="active site" evidence="6">
    <location>
        <position position="85"/>
    </location>
</feature>
<evidence type="ECO:0000256" key="1">
    <source>
        <dbReference type="ARBA" id="ARBA00022670"/>
    </source>
</evidence>
<dbReference type="PROSITE" id="PS51864">
    <property type="entry name" value="ASTACIN"/>
    <property type="match status" value="1"/>
</dbReference>
<organism evidence="9 10">
    <name type="scientific">Ditylenchus dipsaci</name>
    <dbReference type="NCBI Taxonomy" id="166011"/>
    <lineage>
        <taxon>Eukaryota</taxon>
        <taxon>Metazoa</taxon>
        <taxon>Ecdysozoa</taxon>
        <taxon>Nematoda</taxon>
        <taxon>Chromadorea</taxon>
        <taxon>Rhabditida</taxon>
        <taxon>Tylenchina</taxon>
        <taxon>Tylenchomorpha</taxon>
        <taxon>Sphaerularioidea</taxon>
        <taxon>Anguinidae</taxon>
        <taxon>Anguininae</taxon>
        <taxon>Ditylenchus</taxon>
    </lineage>
</organism>
<feature type="binding site" evidence="6">
    <location>
        <position position="88"/>
    </location>
    <ligand>
        <name>Zn(2+)</name>
        <dbReference type="ChEBI" id="CHEBI:29105"/>
        <note>catalytic</note>
    </ligand>
</feature>
<dbReference type="WBParaSite" id="jg9369">
    <property type="protein sequence ID" value="jg9369"/>
    <property type="gene ID" value="jg9369"/>
</dbReference>
<dbReference type="InterPro" id="IPR024079">
    <property type="entry name" value="MetalloPept_cat_dom_sf"/>
</dbReference>
<dbReference type="PANTHER" id="PTHR10127:SF780">
    <property type="entry name" value="METALLOENDOPEPTIDASE"/>
    <property type="match status" value="1"/>
</dbReference>
<evidence type="ECO:0000256" key="3">
    <source>
        <dbReference type="ARBA" id="ARBA00022801"/>
    </source>
</evidence>
<keyword evidence="4 6" id="KW-0862">Zinc</keyword>
<protein>
    <recommendedName>
        <fullName evidence="7">Metalloendopeptidase</fullName>
        <ecNumber evidence="7">3.4.24.-</ecNumber>
    </recommendedName>
</protein>
<dbReference type="Proteomes" id="UP000887574">
    <property type="component" value="Unplaced"/>
</dbReference>
<keyword evidence="1 6" id="KW-0645">Protease</keyword>
<evidence type="ECO:0000256" key="4">
    <source>
        <dbReference type="ARBA" id="ARBA00022833"/>
    </source>
</evidence>
<dbReference type="GO" id="GO:0008270">
    <property type="term" value="F:zinc ion binding"/>
    <property type="evidence" value="ECO:0007669"/>
    <property type="project" value="UniProtKB-UniRule"/>
</dbReference>
<keyword evidence="5 6" id="KW-0482">Metalloprotease</keyword>
<evidence type="ECO:0000256" key="5">
    <source>
        <dbReference type="ARBA" id="ARBA00023049"/>
    </source>
</evidence>
<evidence type="ECO:0000256" key="2">
    <source>
        <dbReference type="ARBA" id="ARBA00022723"/>
    </source>
</evidence>
<evidence type="ECO:0000259" key="8">
    <source>
        <dbReference type="PROSITE" id="PS51864"/>
    </source>
</evidence>
<keyword evidence="3 6" id="KW-0378">Hydrolase</keyword>
<comment type="cofactor">
    <cofactor evidence="6 7">
        <name>Zn(2+)</name>
        <dbReference type="ChEBI" id="CHEBI:29105"/>
    </cofactor>
    <text evidence="6 7">Binds 1 zinc ion per subunit.</text>
</comment>
<proteinExistence type="predicted"/>
<feature type="domain" description="Peptidase M12A" evidence="8">
    <location>
        <begin position="1"/>
        <end position="208"/>
    </location>
</feature>
<sequence>MIRKTMDLINANTCAKFIPSTGQQHVLVMTAKPEGLDTSQFNYTQYDKKIVKLLACTGFSEYSYHQNANFDPKFGEKDGSSIAHELFHVLGRLHEHQREDRDDYITVHQENIEPGKCLVKKSFTTGFEDEMPKIRGLRPDIKYDHKSVMHYPPTYKDANGNVKIQFTAKNSEQFSKIDQVQPSDLQHITLYIGVSRSILTERSTIKLK</sequence>
<dbReference type="GO" id="GO:0006508">
    <property type="term" value="P:proteolysis"/>
    <property type="evidence" value="ECO:0007669"/>
    <property type="project" value="UniProtKB-KW"/>
</dbReference>
<feature type="binding site" evidence="6">
    <location>
        <position position="84"/>
    </location>
    <ligand>
        <name>Zn(2+)</name>
        <dbReference type="ChEBI" id="CHEBI:29105"/>
        <note>catalytic</note>
    </ligand>
</feature>
<keyword evidence="9" id="KW-1185">Reference proteome</keyword>
<dbReference type="PRINTS" id="PR00480">
    <property type="entry name" value="ASTACIN"/>
</dbReference>
<dbReference type="GO" id="GO:0004222">
    <property type="term" value="F:metalloendopeptidase activity"/>
    <property type="evidence" value="ECO:0007669"/>
    <property type="project" value="UniProtKB-UniRule"/>
</dbReference>
<dbReference type="PANTHER" id="PTHR10127">
    <property type="entry name" value="DISCOIDIN, CUB, EGF, LAMININ , AND ZINC METALLOPROTEASE DOMAIN CONTAINING"/>
    <property type="match status" value="1"/>
</dbReference>
<reference evidence="10" key="1">
    <citation type="submission" date="2022-11" db="UniProtKB">
        <authorList>
            <consortium name="WormBaseParasite"/>
        </authorList>
    </citation>
    <scope>IDENTIFICATION</scope>
</reference>
<keyword evidence="2 6" id="KW-0479">Metal-binding</keyword>